<accession>A0A1W7CU47</accession>
<proteinExistence type="inferred from homology"/>
<dbReference type="KEGG" id="smao:CAG99_04870"/>
<evidence type="ECO:0000256" key="5">
    <source>
        <dbReference type="HAMAP-Rule" id="MF_00340"/>
    </source>
</evidence>
<evidence type="ECO:0000313" key="7">
    <source>
        <dbReference type="Proteomes" id="UP000194218"/>
    </source>
</evidence>
<dbReference type="InterPro" id="IPR002677">
    <property type="entry name" value="Ribosomal_bL32"/>
</dbReference>
<dbReference type="HAMAP" id="MF_00340">
    <property type="entry name" value="Ribosomal_bL32"/>
    <property type="match status" value="1"/>
</dbReference>
<dbReference type="Pfam" id="PF01783">
    <property type="entry name" value="Ribosomal_L32p"/>
    <property type="match status" value="1"/>
</dbReference>
<dbReference type="GO" id="GO:0015934">
    <property type="term" value="C:large ribosomal subunit"/>
    <property type="evidence" value="ECO:0007669"/>
    <property type="project" value="InterPro"/>
</dbReference>
<dbReference type="GO" id="GO:0006412">
    <property type="term" value="P:translation"/>
    <property type="evidence" value="ECO:0007669"/>
    <property type="project" value="UniProtKB-UniRule"/>
</dbReference>
<keyword evidence="3 5" id="KW-0687">Ribonucleoprotein</keyword>
<dbReference type="GO" id="GO:0003735">
    <property type="term" value="F:structural constituent of ribosome"/>
    <property type="evidence" value="ECO:0007669"/>
    <property type="project" value="InterPro"/>
</dbReference>
<evidence type="ECO:0000256" key="4">
    <source>
        <dbReference type="ARBA" id="ARBA00035178"/>
    </source>
</evidence>
<dbReference type="RefSeq" id="WP_049568059.1">
    <property type="nucleotide sequence ID" value="NZ_CP021121.1"/>
</dbReference>
<evidence type="ECO:0000256" key="2">
    <source>
        <dbReference type="ARBA" id="ARBA00022980"/>
    </source>
</evidence>
<gene>
    <name evidence="5" type="primary">rpmF</name>
    <name evidence="6" type="ORF">CAG99_04870</name>
</gene>
<dbReference type="PANTHER" id="PTHR35534:SF1">
    <property type="entry name" value="LARGE RIBOSOMAL SUBUNIT PROTEIN BL32"/>
    <property type="match status" value="1"/>
</dbReference>
<evidence type="ECO:0000313" key="6">
    <source>
        <dbReference type="EMBL" id="ARQ68265.1"/>
    </source>
</evidence>
<protein>
    <recommendedName>
        <fullName evidence="4 5">Large ribosomal subunit protein bL32</fullName>
    </recommendedName>
</protein>
<organism evidence="6 7">
    <name type="scientific">Streptomyces marincola</name>
    <dbReference type="NCBI Taxonomy" id="2878388"/>
    <lineage>
        <taxon>Bacteria</taxon>
        <taxon>Bacillati</taxon>
        <taxon>Actinomycetota</taxon>
        <taxon>Actinomycetes</taxon>
        <taxon>Kitasatosporales</taxon>
        <taxon>Streptomycetaceae</taxon>
        <taxon>Streptomyces</taxon>
    </lineage>
</organism>
<evidence type="ECO:0000256" key="3">
    <source>
        <dbReference type="ARBA" id="ARBA00023274"/>
    </source>
</evidence>
<dbReference type="PANTHER" id="PTHR35534">
    <property type="entry name" value="50S RIBOSOMAL PROTEIN L32"/>
    <property type="match status" value="1"/>
</dbReference>
<dbReference type="InterPro" id="IPR044957">
    <property type="entry name" value="Ribosomal_bL32_bact"/>
</dbReference>
<dbReference type="OrthoDB" id="9807363at2"/>
<sequence>MAVPKRKMSRSNTRHRRSQWKAAVPTLVRCERCQEPRLQHTACGNCGTYNRRQVLEV</sequence>
<dbReference type="Proteomes" id="UP000194218">
    <property type="component" value="Chromosome"/>
</dbReference>
<keyword evidence="7" id="KW-1185">Reference proteome</keyword>
<keyword evidence="2 5" id="KW-0689">Ribosomal protein</keyword>
<dbReference type="EMBL" id="CP021121">
    <property type="protein sequence ID" value="ARQ68265.1"/>
    <property type="molecule type" value="Genomic_DNA"/>
</dbReference>
<name>A0A1W7CU47_9ACTN</name>
<evidence type="ECO:0000256" key="1">
    <source>
        <dbReference type="ARBA" id="ARBA00008560"/>
    </source>
</evidence>
<dbReference type="NCBIfam" id="TIGR01031">
    <property type="entry name" value="rpmF_bact"/>
    <property type="match status" value="1"/>
</dbReference>
<comment type="similarity">
    <text evidence="1 5">Belongs to the bacterial ribosomal protein bL32 family.</text>
</comment>
<reference evidence="6 7" key="1">
    <citation type="submission" date="2017-05" db="EMBL/GenBank/DDBJ databases">
        <title>Complete genome sequence of Streptomyces sp. SCSIO 03032 revealed the diverse biosynthetic pathways for its bioactive secondary metabolites.</title>
        <authorList>
            <person name="Ma L."/>
            <person name="Zhu Y."/>
            <person name="Zhang W."/>
            <person name="Zhang G."/>
            <person name="Tian X."/>
            <person name="Zhang S."/>
            <person name="Zhang C."/>
        </authorList>
    </citation>
    <scope>NUCLEOTIDE SEQUENCE [LARGE SCALE GENOMIC DNA]</scope>
    <source>
        <strain evidence="6 7">SCSIO 03032</strain>
    </source>
</reference>
<dbReference type="SUPFAM" id="SSF57829">
    <property type="entry name" value="Zn-binding ribosomal proteins"/>
    <property type="match status" value="1"/>
</dbReference>
<dbReference type="InterPro" id="IPR011332">
    <property type="entry name" value="Ribosomal_zn-bd"/>
</dbReference>
<dbReference type="AlphaFoldDB" id="A0A1W7CU47"/>